<feature type="transmembrane region" description="Helical" evidence="2">
    <location>
        <begin position="520"/>
        <end position="538"/>
    </location>
</feature>
<dbReference type="eggNOG" id="ENOG502STGN">
    <property type="taxonomic scope" value="Eukaryota"/>
</dbReference>
<dbReference type="OrthoDB" id="5428055at2759"/>
<feature type="transmembrane region" description="Helical" evidence="2">
    <location>
        <begin position="558"/>
        <end position="586"/>
    </location>
</feature>
<keyword evidence="2" id="KW-1133">Transmembrane helix</keyword>
<keyword evidence="2" id="KW-0472">Membrane</keyword>
<dbReference type="Proteomes" id="UP000054032">
    <property type="component" value="Unassembled WGS sequence"/>
</dbReference>
<dbReference type="STRING" id="930090.W6YZG4"/>
<protein>
    <submittedName>
        <fullName evidence="3">Uncharacterized protein</fullName>
    </submittedName>
</protein>
<reference evidence="3 4" key="1">
    <citation type="journal article" date="2013" name="PLoS Genet.">
        <title>Comparative genome structure, secondary metabolite, and effector coding capacity across Cochliobolus pathogens.</title>
        <authorList>
            <person name="Condon B.J."/>
            <person name="Leng Y."/>
            <person name="Wu D."/>
            <person name="Bushley K.E."/>
            <person name="Ohm R.A."/>
            <person name="Otillar R."/>
            <person name="Martin J."/>
            <person name="Schackwitz W."/>
            <person name="Grimwood J."/>
            <person name="MohdZainudin N."/>
            <person name="Xue C."/>
            <person name="Wang R."/>
            <person name="Manning V.A."/>
            <person name="Dhillon B."/>
            <person name="Tu Z.J."/>
            <person name="Steffenson B.J."/>
            <person name="Salamov A."/>
            <person name="Sun H."/>
            <person name="Lowry S."/>
            <person name="LaButti K."/>
            <person name="Han J."/>
            <person name="Copeland A."/>
            <person name="Lindquist E."/>
            <person name="Barry K."/>
            <person name="Schmutz J."/>
            <person name="Baker S.E."/>
            <person name="Ciuffetti L.M."/>
            <person name="Grigoriev I.V."/>
            <person name="Zhong S."/>
            <person name="Turgeon B.G."/>
        </authorList>
    </citation>
    <scope>NUCLEOTIDE SEQUENCE [LARGE SCALE GENOMIC DNA]</scope>
    <source>
        <strain evidence="3 4">ATCC 44560</strain>
    </source>
</reference>
<feature type="coiled-coil region" evidence="1">
    <location>
        <begin position="475"/>
        <end position="509"/>
    </location>
</feature>
<dbReference type="KEGG" id="bor:COCMIDRAFT_6045"/>
<keyword evidence="2" id="KW-0812">Transmembrane</keyword>
<sequence>MPPKLSAKYFYDCSPWISDREDCDKSWGQVFLQKNRRQHDRPFRQCLQQEDVKRDPIDSFLQYTDNSIPSRGVQQAKKVLNKIANNKTKLLNPRRAWVDSRTRALGQQSSPRWVKSDELGKFIQERSTNALSDTDAVRRLIFIQELDYDFVRAIAQTSSWNEVSALRLATRNHLARETCIQVRIPYIGFATFHLEFSLPYLVLEEQDSSNASQIDNGSATELLKTNLSFLSTGSREDHSATQFSIRKVHETVLIFGCDSSEWTGYAFSSLEWSTDNINEDEDDNDEMPNEDIFATGCTDYDDHHVLDASAPIWDPRVYFLSVFAIRVQIIYERYEFLISTLRLEVQDWISHSIYAVPSSSSSSSPEEEIKILKDNIKQIRQVLHELITCLERTVAVWERFHSVDGDFQYFSDIKDRKARLAIKNTKANFEKLKFELHQFESLERTLNDATITLTLELTDQRNINAKETLMHIMDLSKHNKLSQKFVEENNKLNQEFVEENIKIAKANSKIARTNIRLSRANVALLIVTTSIAVALQYFCSERNFLSIDRSPKAFVLSIPILLILLSLVAPCVQIFQLALSMFPALLTKIPIFERIKESSVFKKIDKWMGRLYLEVDEVENNVWLQN</sequence>
<dbReference type="AlphaFoldDB" id="W6YZG4"/>
<dbReference type="HOGENOM" id="CLU_430827_0_0_1"/>
<dbReference type="RefSeq" id="XP_007688777.1">
    <property type="nucleotide sequence ID" value="XM_007690587.1"/>
</dbReference>
<organism evidence="3 4">
    <name type="scientific">Bipolaris oryzae ATCC 44560</name>
    <dbReference type="NCBI Taxonomy" id="930090"/>
    <lineage>
        <taxon>Eukaryota</taxon>
        <taxon>Fungi</taxon>
        <taxon>Dikarya</taxon>
        <taxon>Ascomycota</taxon>
        <taxon>Pezizomycotina</taxon>
        <taxon>Dothideomycetes</taxon>
        <taxon>Pleosporomycetidae</taxon>
        <taxon>Pleosporales</taxon>
        <taxon>Pleosporineae</taxon>
        <taxon>Pleosporaceae</taxon>
        <taxon>Bipolaris</taxon>
    </lineage>
</organism>
<name>W6YZG4_COCMI</name>
<accession>W6YZG4</accession>
<evidence type="ECO:0000256" key="2">
    <source>
        <dbReference type="SAM" id="Phobius"/>
    </source>
</evidence>
<dbReference type="EMBL" id="KI963999">
    <property type="protein sequence ID" value="EUC44712.1"/>
    <property type="molecule type" value="Genomic_DNA"/>
</dbReference>
<evidence type="ECO:0000313" key="4">
    <source>
        <dbReference type="Proteomes" id="UP000054032"/>
    </source>
</evidence>
<keyword evidence="1" id="KW-0175">Coiled coil</keyword>
<gene>
    <name evidence="3" type="ORF">COCMIDRAFT_6045</name>
</gene>
<proteinExistence type="predicted"/>
<evidence type="ECO:0000313" key="3">
    <source>
        <dbReference type="EMBL" id="EUC44712.1"/>
    </source>
</evidence>
<evidence type="ECO:0000256" key="1">
    <source>
        <dbReference type="SAM" id="Coils"/>
    </source>
</evidence>
<keyword evidence="4" id="KW-1185">Reference proteome</keyword>
<dbReference type="GeneID" id="19124811"/>